<sequence length="151" mass="15789">MKWTFIRIGAICGFLAVAIGAFGAHMVKENISAAMFANYQTGVQYHMFHALALTVIGLASAVLPATGHLRRAGWAMLTGIIIFSGSLYVMALTDLRILGAITPIGGVAFCSAGSACSWPAEALGLPRSNMEAIGGRLSGRRGRPGEASLFC</sequence>
<dbReference type="PANTHER" id="PTHR43461">
    <property type="entry name" value="TRANSMEMBRANE PROTEIN 256"/>
    <property type="match status" value="1"/>
</dbReference>
<dbReference type="PANTHER" id="PTHR43461:SF1">
    <property type="entry name" value="TRANSMEMBRANE PROTEIN 256"/>
    <property type="match status" value="1"/>
</dbReference>
<dbReference type="Pfam" id="PF04241">
    <property type="entry name" value="DUF423"/>
    <property type="match status" value="1"/>
</dbReference>
<comment type="subcellular location">
    <subcellularLocation>
        <location evidence="1">Membrane</location>
        <topology evidence="1">Multi-pass membrane protein</topology>
    </subcellularLocation>
</comment>
<feature type="transmembrane region" description="Helical" evidence="6">
    <location>
        <begin position="72"/>
        <end position="91"/>
    </location>
</feature>
<dbReference type="InterPro" id="IPR006696">
    <property type="entry name" value="DUF423"/>
</dbReference>
<dbReference type="STRING" id="1116391.PM3016_1395"/>
<comment type="similarity">
    <text evidence="2">Belongs to the UPF0382 family.</text>
</comment>
<gene>
    <name evidence="7" type="ORF">PM3016_1395</name>
</gene>
<keyword evidence="3 6" id="KW-0812">Transmembrane</keyword>
<feature type="transmembrane region" description="Helical" evidence="6">
    <location>
        <begin position="47"/>
        <end position="65"/>
    </location>
</feature>
<accession>H6NEL6</accession>
<organism evidence="7 8">
    <name type="scientific">Paenibacillus mucilaginosus 3016</name>
    <dbReference type="NCBI Taxonomy" id="1116391"/>
    <lineage>
        <taxon>Bacteria</taxon>
        <taxon>Bacillati</taxon>
        <taxon>Bacillota</taxon>
        <taxon>Bacilli</taxon>
        <taxon>Bacillales</taxon>
        <taxon>Paenibacillaceae</taxon>
        <taxon>Paenibacillus</taxon>
    </lineage>
</organism>
<proteinExistence type="inferred from homology"/>
<evidence type="ECO:0000256" key="4">
    <source>
        <dbReference type="ARBA" id="ARBA00022989"/>
    </source>
</evidence>
<dbReference type="AlphaFoldDB" id="H6NEL6"/>
<keyword evidence="4 6" id="KW-1133">Transmembrane helix</keyword>
<protein>
    <submittedName>
        <fullName evidence="7">YwdK</fullName>
    </submittedName>
</protein>
<reference evidence="7 8" key="1">
    <citation type="journal article" date="2012" name="J. Bacteriol.">
        <title>Complete Genome Sequence of Paenibacillus mucilaginosus 3016, a Bacterium Functional as Microbial Fertilizer.</title>
        <authorList>
            <person name="Ma M."/>
            <person name="Wang Z."/>
            <person name="Li L."/>
            <person name="Jiang X."/>
            <person name="Guan D."/>
            <person name="Cao F."/>
            <person name="Chen H."/>
            <person name="Wang X."/>
            <person name="Shen D."/>
            <person name="Du B."/>
            <person name="Li J."/>
        </authorList>
    </citation>
    <scope>NUCLEOTIDE SEQUENCE [LARGE SCALE GENOMIC DNA]</scope>
    <source>
        <strain evidence="7 8">3016</strain>
    </source>
</reference>
<name>H6NEL6_9BACL</name>
<dbReference type="GO" id="GO:0005886">
    <property type="term" value="C:plasma membrane"/>
    <property type="evidence" value="ECO:0007669"/>
    <property type="project" value="TreeGrafter"/>
</dbReference>
<evidence type="ECO:0000313" key="7">
    <source>
        <dbReference type="EMBL" id="AFC28320.1"/>
    </source>
</evidence>
<evidence type="ECO:0000256" key="5">
    <source>
        <dbReference type="ARBA" id="ARBA00023136"/>
    </source>
</evidence>
<keyword evidence="8" id="KW-1185">Reference proteome</keyword>
<evidence type="ECO:0000256" key="2">
    <source>
        <dbReference type="ARBA" id="ARBA00009694"/>
    </source>
</evidence>
<evidence type="ECO:0000256" key="6">
    <source>
        <dbReference type="SAM" id="Phobius"/>
    </source>
</evidence>
<dbReference type="RefSeq" id="WP_014368930.1">
    <property type="nucleotide sequence ID" value="NC_016935.1"/>
</dbReference>
<dbReference type="KEGG" id="pmq:PM3016_1395"/>
<evidence type="ECO:0000256" key="3">
    <source>
        <dbReference type="ARBA" id="ARBA00022692"/>
    </source>
</evidence>
<keyword evidence="5 6" id="KW-0472">Membrane</keyword>
<dbReference type="EMBL" id="CP003235">
    <property type="protein sequence ID" value="AFC28320.1"/>
    <property type="molecule type" value="Genomic_DNA"/>
</dbReference>
<evidence type="ECO:0000256" key="1">
    <source>
        <dbReference type="ARBA" id="ARBA00004141"/>
    </source>
</evidence>
<evidence type="ECO:0000313" key="8">
    <source>
        <dbReference type="Proteomes" id="UP000007523"/>
    </source>
</evidence>
<dbReference type="HOGENOM" id="CLU_096548_3_3_9"/>
<dbReference type="Proteomes" id="UP000007523">
    <property type="component" value="Chromosome"/>
</dbReference>